<evidence type="ECO:0000313" key="2">
    <source>
        <dbReference type="Proteomes" id="UP001647509"/>
    </source>
</evidence>
<evidence type="ECO:0000313" key="1">
    <source>
        <dbReference type="EMBL" id="MBU2949378.1"/>
    </source>
</evidence>
<comment type="caution">
    <text evidence="1">The sequence shown here is derived from an EMBL/GenBank/DDBJ whole genome shotgun (WGS) entry which is preliminary data.</text>
</comment>
<proteinExistence type="predicted"/>
<gene>
    <name evidence="1" type="ORF">KO493_01565</name>
</gene>
<name>A0ACC5U4Z6_9FLAO</name>
<reference evidence="1" key="1">
    <citation type="submission" date="2021-05" db="EMBL/GenBank/DDBJ databases">
        <title>Draft genomes of bacteria isolated from model marine particles.</title>
        <authorList>
            <person name="Datta M.S."/>
            <person name="Schwartzman J.A."/>
            <person name="Enke T.N."/>
            <person name="Saavedra J."/>
            <person name="Cermak N."/>
            <person name="Cordero O.X."/>
        </authorList>
    </citation>
    <scope>NUCLEOTIDE SEQUENCE</scope>
    <source>
        <strain evidence="1">I2M19</strain>
    </source>
</reference>
<dbReference type="Proteomes" id="UP001647509">
    <property type="component" value="Unassembled WGS sequence"/>
</dbReference>
<accession>A0ACC5U4Z6</accession>
<organism evidence="1 2">
    <name type="scientific">Pseudotamlana agarivorans</name>
    <dbReference type="NCBI Taxonomy" id="481183"/>
    <lineage>
        <taxon>Bacteria</taxon>
        <taxon>Pseudomonadati</taxon>
        <taxon>Bacteroidota</taxon>
        <taxon>Flavobacteriia</taxon>
        <taxon>Flavobacteriales</taxon>
        <taxon>Flavobacteriaceae</taxon>
        <taxon>Pseudotamlana</taxon>
    </lineage>
</organism>
<sequence>MIIGIIGSGKIAESLGKLWTIAGHKVLFGAKEPGGFMAVSLEVGGDAVALNLNRVFEVNADVYLLAMPFKRIDELAELYAGAYDNKVVIDATNPVPERDGEIAKDVLKANYNASEYTAIKFSTAKTVKAFNTIAPEHLENKAFKSQHKLAIPYASQDLESKKIVKKLIIDIGFEALYVGDLSDSNIMDPNQAIYRKSLEHDALKSLIDSTRSF</sequence>
<keyword evidence="2" id="KW-1185">Reference proteome</keyword>
<protein>
    <submittedName>
        <fullName evidence="1">NAD(P)-binding domain-containing protein</fullName>
    </submittedName>
</protein>
<dbReference type="EMBL" id="JAHKPD010000007">
    <property type="protein sequence ID" value="MBU2949378.1"/>
    <property type="molecule type" value="Genomic_DNA"/>
</dbReference>